<dbReference type="Proteomes" id="UP000007148">
    <property type="component" value="Unassembled WGS sequence"/>
</dbReference>
<evidence type="ECO:0000313" key="2">
    <source>
        <dbReference type="Proteomes" id="UP000007148"/>
    </source>
</evidence>
<sequence length="153" mass="16790">MLAIIISYVLATEVLQSRLGHGAVNISHLGVADISGEIGLVDWACLFPLVDLPPVPTTIQRSNPLIWDCSWSMHWRQLLTLKNFPVHNGDTPGHERQTVFIQVKRLPFISTSSVLAIANANDEDRQLVSLQLDADSPGRANGLLSKCCLDDIP</sequence>
<dbReference type="EMBL" id="CAFZ01001484">
    <property type="protein sequence ID" value="CCA77324.1"/>
    <property type="molecule type" value="Genomic_DNA"/>
</dbReference>
<comment type="caution">
    <text evidence="1">The sequence shown here is derived from an EMBL/GenBank/DDBJ whole genome shotgun (WGS) entry which is preliminary data.</text>
</comment>
<dbReference type="HOGENOM" id="CLU_1714019_0_0_1"/>
<organism evidence="1 2">
    <name type="scientific">Serendipita indica (strain DSM 11827)</name>
    <name type="common">Root endophyte fungus</name>
    <name type="synonym">Piriformospora indica</name>
    <dbReference type="NCBI Taxonomy" id="1109443"/>
    <lineage>
        <taxon>Eukaryota</taxon>
        <taxon>Fungi</taxon>
        <taxon>Dikarya</taxon>
        <taxon>Basidiomycota</taxon>
        <taxon>Agaricomycotina</taxon>
        <taxon>Agaricomycetes</taxon>
        <taxon>Sebacinales</taxon>
        <taxon>Serendipitaceae</taxon>
        <taxon>Serendipita</taxon>
    </lineage>
</organism>
<reference evidence="1 2" key="1">
    <citation type="journal article" date="2011" name="PLoS Pathog.">
        <title>Endophytic Life Strategies Decoded by Genome and Transcriptome Analyses of the Mutualistic Root Symbiont Piriformospora indica.</title>
        <authorList>
            <person name="Zuccaro A."/>
            <person name="Lahrmann U."/>
            <person name="Guldener U."/>
            <person name="Langen G."/>
            <person name="Pfiffi S."/>
            <person name="Biedenkopf D."/>
            <person name="Wong P."/>
            <person name="Samans B."/>
            <person name="Grimm C."/>
            <person name="Basiewicz M."/>
            <person name="Murat C."/>
            <person name="Martin F."/>
            <person name="Kogel K.H."/>
        </authorList>
    </citation>
    <scope>NUCLEOTIDE SEQUENCE [LARGE SCALE GENOMIC DNA]</scope>
    <source>
        <strain evidence="1 2">DSM 11827</strain>
    </source>
</reference>
<proteinExistence type="predicted"/>
<protein>
    <submittedName>
        <fullName evidence="1">Uncharacterized protein</fullName>
    </submittedName>
</protein>
<dbReference type="AlphaFoldDB" id="G4U181"/>
<name>G4U181_SERID</name>
<accession>G4U181</accession>
<gene>
    <name evidence="1" type="ORF">PIIN_11301</name>
</gene>
<keyword evidence="2" id="KW-1185">Reference proteome</keyword>
<evidence type="ECO:0000313" key="1">
    <source>
        <dbReference type="EMBL" id="CCA77324.1"/>
    </source>
</evidence>
<dbReference type="InParanoid" id="G4U181"/>